<dbReference type="Gene3D" id="2.10.260.10">
    <property type="match status" value="1"/>
</dbReference>
<evidence type="ECO:0000259" key="1">
    <source>
        <dbReference type="SMART" id="SM00966"/>
    </source>
</evidence>
<dbReference type="GO" id="GO:0003677">
    <property type="term" value="F:DNA binding"/>
    <property type="evidence" value="ECO:0007669"/>
    <property type="project" value="InterPro"/>
</dbReference>
<keyword evidence="3" id="KW-1185">Reference proteome</keyword>
<dbReference type="Proteomes" id="UP000300142">
    <property type="component" value="Unassembled WGS sequence"/>
</dbReference>
<gene>
    <name evidence="2" type="ORF">SR1949_13500</name>
</gene>
<dbReference type="RefSeq" id="WP_137666822.1">
    <property type="nucleotide sequence ID" value="NZ_BJCE01000031.1"/>
</dbReference>
<dbReference type="InterPro" id="IPR007159">
    <property type="entry name" value="SpoVT-AbrB_dom"/>
</dbReference>
<dbReference type="SMART" id="SM00966">
    <property type="entry name" value="SpoVT_AbrB"/>
    <property type="match status" value="1"/>
</dbReference>
<evidence type="ECO:0000313" key="3">
    <source>
        <dbReference type="Proteomes" id="UP000300142"/>
    </source>
</evidence>
<dbReference type="InterPro" id="IPR037914">
    <property type="entry name" value="SpoVT-AbrB_sf"/>
</dbReference>
<sequence length="78" mass="8872">MEVITVTKNGQITLPENLIKQLKLHEESKLSLKIEAGRLILTPITEDVELLEQDGILTFSAHLTTDEDINTLIEKLRY</sequence>
<proteinExistence type="predicted"/>
<comment type="caution">
    <text evidence="2">The sequence shown here is derived from an EMBL/GenBank/DDBJ whole genome shotgun (WGS) entry which is preliminary data.</text>
</comment>
<protein>
    <recommendedName>
        <fullName evidence="1">SpoVT-AbrB domain-containing protein</fullName>
    </recommendedName>
</protein>
<organism evidence="2 3">
    <name type="scientific">Sphaerospermopsis reniformis</name>
    <dbReference type="NCBI Taxonomy" id="531300"/>
    <lineage>
        <taxon>Bacteria</taxon>
        <taxon>Bacillati</taxon>
        <taxon>Cyanobacteriota</taxon>
        <taxon>Cyanophyceae</taxon>
        <taxon>Nostocales</taxon>
        <taxon>Aphanizomenonaceae</taxon>
        <taxon>Sphaerospermopsis</taxon>
    </lineage>
</organism>
<feature type="domain" description="SpoVT-AbrB" evidence="1">
    <location>
        <begin position="4"/>
        <end position="49"/>
    </location>
</feature>
<name>A0A479ZY45_9CYAN</name>
<dbReference type="AlphaFoldDB" id="A0A479ZY45"/>
<accession>A0A479ZY45</accession>
<dbReference type="EMBL" id="BJCE01000031">
    <property type="protein sequence ID" value="GCL36248.1"/>
    <property type="molecule type" value="Genomic_DNA"/>
</dbReference>
<dbReference type="SUPFAM" id="SSF89447">
    <property type="entry name" value="AbrB/MazE/MraZ-like"/>
    <property type="match status" value="1"/>
</dbReference>
<reference evidence="3" key="1">
    <citation type="submission" date="2019-02" db="EMBL/GenBank/DDBJ databases">
        <title>Draft genome sequence of Sphaerospermopsis reniformis NIES-1949.</title>
        <authorList>
            <person name="Yamaguchi H."/>
            <person name="Suzuki S."/>
            <person name="Kawachi M."/>
        </authorList>
    </citation>
    <scope>NUCLEOTIDE SEQUENCE [LARGE SCALE GENOMIC DNA]</scope>
    <source>
        <strain evidence="3">NIES-1949</strain>
    </source>
</reference>
<evidence type="ECO:0000313" key="2">
    <source>
        <dbReference type="EMBL" id="GCL36248.1"/>
    </source>
</evidence>
<dbReference type="Pfam" id="PF04014">
    <property type="entry name" value="MazE_antitoxin"/>
    <property type="match status" value="1"/>
</dbReference>